<keyword evidence="3" id="KW-1185">Reference proteome</keyword>
<feature type="compositionally biased region" description="Low complexity" evidence="1">
    <location>
        <begin position="16"/>
        <end position="28"/>
    </location>
</feature>
<comment type="caution">
    <text evidence="2">The sequence shown here is derived from an EMBL/GenBank/DDBJ whole genome shotgun (WGS) entry which is preliminary data.</text>
</comment>
<dbReference type="InterPro" id="IPR012348">
    <property type="entry name" value="RNR-like"/>
</dbReference>
<name>A0ABU5K907_9ACTN</name>
<evidence type="ECO:0000313" key="2">
    <source>
        <dbReference type="EMBL" id="MDZ5661455.1"/>
    </source>
</evidence>
<dbReference type="Proteomes" id="UP001291999">
    <property type="component" value="Unassembled WGS sequence"/>
</dbReference>
<dbReference type="InterPro" id="IPR009078">
    <property type="entry name" value="Ferritin-like_SF"/>
</dbReference>
<reference evidence="2 3" key="1">
    <citation type="submission" date="2023-11" db="EMBL/GenBank/DDBJ databases">
        <title>Novel species in genus Nocardioides.</title>
        <authorList>
            <person name="Zhou H."/>
        </authorList>
    </citation>
    <scope>NUCLEOTIDE SEQUENCE [LARGE SCALE GENOMIC DNA]</scope>
    <source>
        <strain evidence="2 3">S-58</strain>
    </source>
</reference>
<dbReference type="Gene3D" id="1.10.620.20">
    <property type="entry name" value="Ribonucleotide Reductase, subunit A"/>
    <property type="match status" value="1"/>
</dbReference>
<evidence type="ECO:0000313" key="3">
    <source>
        <dbReference type="Proteomes" id="UP001291999"/>
    </source>
</evidence>
<sequence>MPNTAVTVLRPPSDGPSASLSARPSARRTTPAQRLAEHVERLGDQHPPIDLASVDFTVRDPAGLSRRFGHVLDYMARVELEVDRNVLELLTLLPDPPEVDRRFYADVWQPQEVRHGQILDELQVRIGRPPATPERDHVSAKLRVLGALGRLEAVQDVSRMLYYLTGMSTERSAVLAYNLLHDGVRELGEHAVADTVIAPIRRQEPGHYAFYKMSAQGLATELAGWQRWLVRRLRSLSYGPVGVNDDAQRADFGEVMITLGIDRDVDAFTESIARVERDLLWARGQGMPVPAYVVRAFREAVEAAHVRRAA</sequence>
<dbReference type="SUPFAM" id="SSF47240">
    <property type="entry name" value="Ferritin-like"/>
    <property type="match status" value="1"/>
</dbReference>
<proteinExistence type="predicted"/>
<evidence type="ECO:0000256" key="1">
    <source>
        <dbReference type="SAM" id="MobiDB-lite"/>
    </source>
</evidence>
<feature type="region of interest" description="Disordered" evidence="1">
    <location>
        <begin position="1"/>
        <end position="32"/>
    </location>
</feature>
<organism evidence="2 3">
    <name type="scientific">Nocardioides renjunii</name>
    <dbReference type="NCBI Taxonomy" id="3095075"/>
    <lineage>
        <taxon>Bacteria</taxon>
        <taxon>Bacillati</taxon>
        <taxon>Actinomycetota</taxon>
        <taxon>Actinomycetes</taxon>
        <taxon>Propionibacteriales</taxon>
        <taxon>Nocardioidaceae</taxon>
        <taxon>Nocardioides</taxon>
    </lineage>
</organism>
<dbReference type="EMBL" id="JAXQPW010000001">
    <property type="protein sequence ID" value="MDZ5661455.1"/>
    <property type="molecule type" value="Genomic_DNA"/>
</dbReference>
<accession>A0ABU5K907</accession>
<gene>
    <name evidence="2" type="ORF">SFC79_06730</name>
</gene>
<dbReference type="RefSeq" id="WP_322423731.1">
    <property type="nucleotide sequence ID" value="NZ_JAXQPW010000001.1"/>
</dbReference>
<protein>
    <submittedName>
        <fullName evidence="2">GTP-binding protein LepA</fullName>
    </submittedName>
</protein>